<evidence type="ECO:0000313" key="3">
    <source>
        <dbReference type="Proteomes" id="UP000445000"/>
    </source>
</evidence>
<dbReference type="Proteomes" id="UP000445000">
    <property type="component" value="Unassembled WGS sequence"/>
</dbReference>
<organism evidence="2 3">
    <name type="scientific">Steroidobacter agaridevorans</name>
    <dbReference type="NCBI Taxonomy" id="2695856"/>
    <lineage>
        <taxon>Bacteria</taxon>
        <taxon>Pseudomonadati</taxon>
        <taxon>Pseudomonadota</taxon>
        <taxon>Gammaproteobacteria</taxon>
        <taxon>Steroidobacterales</taxon>
        <taxon>Steroidobacteraceae</taxon>
        <taxon>Steroidobacter</taxon>
    </lineage>
</organism>
<accession>A0A829YKP2</accession>
<feature type="signal peptide" evidence="1">
    <location>
        <begin position="1"/>
        <end position="24"/>
    </location>
</feature>
<keyword evidence="1" id="KW-0732">Signal</keyword>
<evidence type="ECO:0000256" key="1">
    <source>
        <dbReference type="SAM" id="SignalP"/>
    </source>
</evidence>
<proteinExistence type="predicted"/>
<dbReference type="AlphaFoldDB" id="A0A829YKP2"/>
<evidence type="ECO:0000313" key="2">
    <source>
        <dbReference type="EMBL" id="GFE83820.1"/>
    </source>
</evidence>
<sequence>MKTIRSLSAALALAGLFGVAGVGAADANESAPANANCRQETKRVAVWPRTAPKAPAMARFEDRQVTVCDSKAAAKRPADEQLQAKDDGN</sequence>
<reference evidence="3" key="1">
    <citation type="submission" date="2020-01" db="EMBL/GenBank/DDBJ databases">
        <title>'Steroidobacter agaridevorans' sp. nov., agar-degrading bacteria isolated from rhizosphere soils.</title>
        <authorList>
            <person name="Ikenaga M."/>
            <person name="Kataoka M."/>
            <person name="Murouchi A."/>
            <person name="Katsuragi S."/>
            <person name="Sakai M."/>
        </authorList>
    </citation>
    <scope>NUCLEOTIDE SEQUENCE [LARGE SCALE GENOMIC DNA]</scope>
    <source>
        <strain evidence="3">YU21-B</strain>
    </source>
</reference>
<name>A0A829YKP2_9GAMM</name>
<comment type="caution">
    <text evidence="2">The sequence shown here is derived from an EMBL/GenBank/DDBJ whole genome shotgun (WGS) entry which is preliminary data.</text>
</comment>
<dbReference type="RefSeq" id="WP_161815442.1">
    <property type="nucleotide sequence ID" value="NZ_BLJN01000007.1"/>
</dbReference>
<dbReference type="EMBL" id="BLJN01000007">
    <property type="protein sequence ID" value="GFE83820.1"/>
    <property type="molecule type" value="Genomic_DNA"/>
</dbReference>
<protein>
    <submittedName>
        <fullName evidence="2">Uncharacterized protein</fullName>
    </submittedName>
</protein>
<gene>
    <name evidence="2" type="ORF">GCM10011487_58200</name>
</gene>
<feature type="chain" id="PRO_5032744032" evidence="1">
    <location>
        <begin position="25"/>
        <end position="89"/>
    </location>
</feature>
<keyword evidence="3" id="KW-1185">Reference proteome</keyword>